<evidence type="ECO:0000313" key="2">
    <source>
        <dbReference type="Proteomes" id="UP000548423"/>
    </source>
</evidence>
<gene>
    <name evidence="1" type="ORF">F4694_002195</name>
</gene>
<sequence length="200" mass="23379">MRKIYVLLTDTGTVLTKIIKLYTKKPHNHASIALDDQLWDVYSFGRKRPRNPFLAGFVRENIRGGIFRNADCAIYCCTISEKQYEMICRKINEIEKNKRDYRYNLLGLFAVMFNLELDRKNAFFCSHFVAALLEESGVKINKQKPLSLVTPDDIKESNSLELVYEGKLSSYFEEANEQDLNDLAHQKYYHDFSTDRIEVI</sequence>
<dbReference type="AlphaFoldDB" id="A0A852T9G8"/>
<evidence type="ECO:0000313" key="1">
    <source>
        <dbReference type="EMBL" id="NYE05442.1"/>
    </source>
</evidence>
<dbReference type="SUPFAM" id="SSF54001">
    <property type="entry name" value="Cysteine proteinases"/>
    <property type="match status" value="1"/>
</dbReference>
<name>A0A852T9G8_9BACI</name>
<protein>
    <submittedName>
        <fullName evidence="1">Uncharacterized protein</fullName>
    </submittedName>
</protein>
<dbReference type="InterPro" id="IPR038765">
    <property type="entry name" value="Papain-like_cys_pep_sf"/>
</dbReference>
<dbReference type="Gene3D" id="3.90.1720.10">
    <property type="entry name" value="endopeptidase domain like (from Nostoc punctiforme)"/>
    <property type="match status" value="1"/>
</dbReference>
<reference evidence="2" key="2">
    <citation type="submission" date="2020-08" db="EMBL/GenBank/DDBJ databases">
        <title>The Agave Microbiome: Exploring the role of microbial communities in plant adaptations to desert environments.</title>
        <authorList>
            <person name="Partida-Martinez L.P."/>
        </authorList>
    </citation>
    <scope>NUCLEOTIDE SEQUENCE [LARGE SCALE GENOMIC DNA]</scope>
    <source>
        <strain evidence="2">AT2.8</strain>
    </source>
</reference>
<accession>A0A852T9G8</accession>
<dbReference type="EMBL" id="JACCBX010000004">
    <property type="protein sequence ID" value="NYE05442.1"/>
    <property type="molecule type" value="Genomic_DNA"/>
</dbReference>
<reference evidence="2" key="1">
    <citation type="submission" date="2020-07" db="EMBL/GenBank/DDBJ databases">
        <authorList>
            <person name="Partida-Martinez L."/>
            <person name="Huntemann M."/>
            <person name="Clum A."/>
            <person name="Wang J."/>
            <person name="Palaniappan K."/>
            <person name="Ritter S."/>
            <person name="Chen I.-M."/>
            <person name="Stamatis D."/>
            <person name="Reddy T."/>
            <person name="O'Malley R."/>
            <person name="Daum C."/>
            <person name="Shapiro N."/>
            <person name="Ivanova N."/>
            <person name="Kyrpides N."/>
            <person name="Woyke T."/>
        </authorList>
    </citation>
    <scope>NUCLEOTIDE SEQUENCE [LARGE SCALE GENOMIC DNA]</scope>
    <source>
        <strain evidence="2">AT2.8</strain>
    </source>
</reference>
<comment type="caution">
    <text evidence="1">The sequence shown here is derived from an EMBL/GenBank/DDBJ whole genome shotgun (WGS) entry which is preliminary data.</text>
</comment>
<dbReference type="Proteomes" id="UP000548423">
    <property type="component" value="Unassembled WGS sequence"/>
</dbReference>
<organism evidence="1 2">
    <name type="scientific">Neobacillus niacini</name>
    <dbReference type="NCBI Taxonomy" id="86668"/>
    <lineage>
        <taxon>Bacteria</taxon>
        <taxon>Bacillati</taxon>
        <taxon>Bacillota</taxon>
        <taxon>Bacilli</taxon>
        <taxon>Bacillales</taxon>
        <taxon>Bacillaceae</taxon>
        <taxon>Neobacillus</taxon>
    </lineage>
</organism>
<proteinExistence type="predicted"/>